<feature type="domain" description="FAD-binding FR-type" evidence="4">
    <location>
        <begin position="12"/>
        <end position="121"/>
    </location>
</feature>
<dbReference type="Gene3D" id="2.40.30.10">
    <property type="entry name" value="Translation factors"/>
    <property type="match status" value="1"/>
</dbReference>
<evidence type="ECO:0000313" key="5">
    <source>
        <dbReference type="EMBL" id="MFC3150557.1"/>
    </source>
</evidence>
<dbReference type="Pfam" id="PF00175">
    <property type="entry name" value="NAD_binding_1"/>
    <property type="match status" value="1"/>
</dbReference>
<keyword evidence="2" id="KW-0455">Luminescence</keyword>
<dbReference type="SUPFAM" id="SSF63380">
    <property type="entry name" value="Riboflavin synthase domain-like"/>
    <property type="match status" value="1"/>
</dbReference>
<dbReference type="InterPro" id="IPR001433">
    <property type="entry name" value="OxRdtase_FAD/NAD-bd"/>
</dbReference>
<dbReference type="InterPro" id="IPR050415">
    <property type="entry name" value="MRET"/>
</dbReference>
<dbReference type="InterPro" id="IPR017938">
    <property type="entry name" value="Riboflavin_synthase-like_b-brl"/>
</dbReference>
<keyword evidence="6" id="KW-1185">Reference proteome</keyword>
<evidence type="ECO:0000313" key="6">
    <source>
        <dbReference type="Proteomes" id="UP001595476"/>
    </source>
</evidence>
<reference evidence="6" key="1">
    <citation type="journal article" date="2019" name="Int. J. Syst. Evol. Microbiol.">
        <title>The Global Catalogue of Microorganisms (GCM) 10K type strain sequencing project: providing services to taxonomists for standard genome sequencing and annotation.</title>
        <authorList>
            <consortium name="The Broad Institute Genomics Platform"/>
            <consortium name="The Broad Institute Genome Sequencing Center for Infectious Disease"/>
            <person name="Wu L."/>
            <person name="Ma J."/>
        </authorList>
    </citation>
    <scope>NUCLEOTIDE SEQUENCE [LARGE SCALE GENOMIC DNA]</scope>
    <source>
        <strain evidence="6">KCTC 52438</strain>
    </source>
</reference>
<evidence type="ECO:0000256" key="3">
    <source>
        <dbReference type="ARBA" id="ARBA00038177"/>
    </source>
</evidence>
<dbReference type="PANTHER" id="PTHR47354:SF7">
    <property type="entry name" value="NAD(P)H-FLAVIN REDUCTASE"/>
    <property type="match status" value="1"/>
</dbReference>
<dbReference type="RefSeq" id="WP_386717563.1">
    <property type="nucleotide sequence ID" value="NZ_JBHRSZ010000002.1"/>
</dbReference>
<dbReference type="InterPro" id="IPR039261">
    <property type="entry name" value="FNR_nucleotide-bd"/>
</dbReference>
<name>A0ABV7H9Z3_9GAMM</name>
<proteinExistence type="inferred from homology"/>
<protein>
    <submittedName>
        <fullName evidence="5">NAD(P)H-flavin reductase</fullName>
    </submittedName>
</protein>
<evidence type="ECO:0000256" key="1">
    <source>
        <dbReference type="ARBA" id="ARBA00023002"/>
    </source>
</evidence>
<comment type="caution">
    <text evidence="5">The sequence shown here is derived from an EMBL/GenBank/DDBJ whole genome shotgun (WGS) entry which is preliminary data.</text>
</comment>
<dbReference type="Proteomes" id="UP001595476">
    <property type="component" value="Unassembled WGS sequence"/>
</dbReference>
<dbReference type="PROSITE" id="PS51384">
    <property type="entry name" value="FAD_FR"/>
    <property type="match status" value="1"/>
</dbReference>
<dbReference type="PANTHER" id="PTHR47354">
    <property type="entry name" value="NADH OXIDOREDUCTASE HCR"/>
    <property type="match status" value="1"/>
</dbReference>
<dbReference type="PRINTS" id="PR00410">
    <property type="entry name" value="PHEHYDRXLASE"/>
</dbReference>
<dbReference type="SUPFAM" id="SSF52343">
    <property type="entry name" value="Ferredoxin reductase-like, C-terminal NADP-linked domain"/>
    <property type="match status" value="1"/>
</dbReference>
<keyword evidence="1" id="KW-0560">Oxidoreductase</keyword>
<accession>A0ABV7H9Z3</accession>
<evidence type="ECO:0000256" key="2">
    <source>
        <dbReference type="ARBA" id="ARBA00023223"/>
    </source>
</evidence>
<sequence length="262" mass="29458">MSKAATVTENPINTYACQVTSITPLSKDTFQVELVSPDGTTLNYQAGQYLQLELDVNRDGAFHSLSYSIANRFNPEQPRRLQLFIQNSSDFAEKVLTRLAELKETNVNIAVTLPMGRAFLQTDLGLIHVLIAAGSGISKIKCLTEEILEQQPDADVNIYWSNKNVGDFYLLDEFQRWVTQYKHLNFTAILESASADWPGRSGYIYQVIKEDFDDLKGVQAYLCGSPQMVYGTIDQLKSRGLKEAACYSDVFEYAPRDQKIAI</sequence>
<gene>
    <name evidence="5" type="ORF">ACFOEK_05945</name>
</gene>
<dbReference type="EMBL" id="JBHRSZ010000002">
    <property type="protein sequence ID" value="MFC3150557.1"/>
    <property type="molecule type" value="Genomic_DNA"/>
</dbReference>
<organism evidence="5 6">
    <name type="scientific">Litoribrevibacter euphylliae</name>
    <dbReference type="NCBI Taxonomy" id="1834034"/>
    <lineage>
        <taxon>Bacteria</taxon>
        <taxon>Pseudomonadati</taxon>
        <taxon>Pseudomonadota</taxon>
        <taxon>Gammaproteobacteria</taxon>
        <taxon>Oceanospirillales</taxon>
        <taxon>Oceanospirillaceae</taxon>
        <taxon>Litoribrevibacter</taxon>
    </lineage>
</organism>
<evidence type="ECO:0000259" key="4">
    <source>
        <dbReference type="PROSITE" id="PS51384"/>
    </source>
</evidence>
<comment type="similarity">
    <text evidence="3">Belongs to the Fre/LuxG FAD/NAD(P) flavoprotein oxidoreductase family.</text>
</comment>
<dbReference type="InterPro" id="IPR017927">
    <property type="entry name" value="FAD-bd_FR_type"/>
</dbReference>
<dbReference type="Gene3D" id="3.40.50.80">
    <property type="entry name" value="Nucleotide-binding domain of ferredoxin-NADP reductase (FNR) module"/>
    <property type="match status" value="1"/>
</dbReference>